<accession>A0AAP2D6F5</accession>
<protein>
    <submittedName>
        <fullName evidence="13">SusC/RagA family TonB-linked outer membrane protein</fullName>
    </submittedName>
</protein>
<dbReference type="Gene3D" id="2.40.170.20">
    <property type="entry name" value="TonB-dependent receptor, beta-barrel domain"/>
    <property type="match status" value="1"/>
</dbReference>
<dbReference type="RefSeq" id="WP_254089216.1">
    <property type="nucleotide sequence ID" value="NZ_JAHESC010000005.1"/>
</dbReference>
<dbReference type="SUPFAM" id="SSF56935">
    <property type="entry name" value="Porins"/>
    <property type="match status" value="1"/>
</dbReference>
<keyword evidence="7 8" id="KW-0998">Cell outer membrane</keyword>
<keyword evidence="5 9" id="KW-0798">TonB box</keyword>
<comment type="similarity">
    <text evidence="8 9">Belongs to the TonB-dependent receptor family.</text>
</comment>
<evidence type="ECO:0000256" key="2">
    <source>
        <dbReference type="ARBA" id="ARBA00022448"/>
    </source>
</evidence>
<comment type="caution">
    <text evidence="13">The sequence shown here is derived from an EMBL/GenBank/DDBJ whole genome shotgun (WGS) entry which is preliminary data.</text>
</comment>
<feature type="domain" description="TonB-dependent receptor plug" evidence="12">
    <location>
        <begin position="120"/>
        <end position="225"/>
    </location>
</feature>
<evidence type="ECO:0000256" key="3">
    <source>
        <dbReference type="ARBA" id="ARBA00022452"/>
    </source>
</evidence>
<feature type="chain" id="PRO_5042841510" evidence="10">
    <location>
        <begin position="28"/>
        <end position="999"/>
    </location>
</feature>
<evidence type="ECO:0000313" key="14">
    <source>
        <dbReference type="Proteomes" id="UP001319180"/>
    </source>
</evidence>
<dbReference type="SUPFAM" id="SSF49464">
    <property type="entry name" value="Carboxypeptidase regulatory domain-like"/>
    <property type="match status" value="1"/>
</dbReference>
<dbReference type="Gene3D" id="2.170.130.10">
    <property type="entry name" value="TonB-dependent receptor, plug domain"/>
    <property type="match status" value="1"/>
</dbReference>
<evidence type="ECO:0000256" key="1">
    <source>
        <dbReference type="ARBA" id="ARBA00004571"/>
    </source>
</evidence>
<evidence type="ECO:0000256" key="8">
    <source>
        <dbReference type="PROSITE-ProRule" id="PRU01360"/>
    </source>
</evidence>
<dbReference type="PROSITE" id="PS52016">
    <property type="entry name" value="TONB_DEPENDENT_REC_3"/>
    <property type="match status" value="1"/>
</dbReference>
<organism evidence="13 14">
    <name type="scientific">Dawidia soli</name>
    <dbReference type="NCBI Taxonomy" id="2782352"/>
    <lineage>
        <taxon>Bacteria</taxon>
        <taxon>Pseudomonadati</taxon>
        <taxon>Bacteroidota</taxon>
        <taxon>Cytophagia</taxon>
        <taxon>Cytophagales</taxon>
        <taxon>Chryseotaleaceae</taxon>
        <taxon>Dawidia</taxon>
    </lineage>
</organism>
<keyword evidence="6 8" id="KW-0472">Membrane</keyword>
<dbReference type="Proteomes" id="UP001319180">
    <property type="component" value="Unassembled WGS sequence"/>
</dbReference>
<dbReference type="Pfam" id="PF07715">
    <property type="entry name" value="Plug"/>
    <property type="match status" value="1"/>
</dbReference>
<dbReference type="Pfam" id="PF13715">
    <property type="entry name" value="CarbopepD_reg_2"/>
    <property type="match status" value="1"/>
</dbReference>
<dbReference type="EMBL" id="JAHESC010000005">
    <property type="protein sequence ID" value="MBT1685967.1"/>
    <property type="molecule type" value="Genomic_DNA"/>
</dbReference>
<evidence type="ECO:0000256" key="6">
    <source>
        <dbReference type="ARBA" id="ARBA00023136"/>
    </source>
</evidence>
<dbReference type="InterPro" id="IPR000531">
    <property type="entry name" value="Beta-barrel_TonB"/>
</dbReference>
<feature type="domain" description="TonB-dependent receptor-like beta-barrel" evidence="11">
    <location>
        <begin position="405"/>
        <end position="956"/>
    </location>
</feature>
<dbReference type="InterPro" id="IPR023997">
    <property type="entry name" value="TonB-dep_OMP_SusC/RagA_CS"/>
</dbReference>
<gene>
    <name evidence="13" type="ORF">KK078_05340</name>
</gene>
<dbReference type="GO" id="GO:0009279">
    <property type="term" value="C:cell outer membrane"/>
    <property type="evidence" value="ECO:0007669"/>
    <property type="project" value="UniProtKB-SubCell"/>
</dbReference>
<evidence type="ECO:0000256" key="5">
    <source>
        <dbReference type="ARBA" id="ARBA00023077"/>
    </source>
</evidence>
<sequence length="999" mass="110684">MRKYFTKRLMAVLALCASVLLYQQAVAQVAVSGKVVSEDNEPLPGVSVMLKGTSQGTTTDAGGQFTLSVPGPESVLILSFVGYLSEEVVVGTQTSVEVRLMPDLQSLQEVVVIGYGTQKKENVTTAIASVKEKDFTTGAMRDASELIKGKVAGLVIDNGSGDPGAGPNISLRGIATISGSTTPLILINGIPGDFNTVAPADIVSIEVLKDASAAAIYGTRGANGVILITTRGGERDHAPSVAYNHYSAVSNIYRKPEFLDAGEYLEHAKTFDFVSNYVEEAEANGGVGATDWLDLITRTAYTQNHNLSVQGGGASSTYSLAVNYISQEGIFLKSDNDEFRVSLDLNQYLLEDKVKINVNLLRGVQKRGALGDGSSFNPLIYRNALIRNPLLNVKDDEGNWIDPVKFQYYNPLTMIEETNGELNNSWTRLTSNLTVEPLAGWKTNLMVAQEMKDGFAGYAETKKHYSTTRNGRNGFASRSDTHSKTNYLELTSQYQRLMGDHHVTVLGGYSYQYNLNEGGWANNYDFPTDKYSYNNLGAGNAMRDGLARMSSYKDDNTLIGFFGRAAYTFRDKFNVLASVRREGSSKFGTNYKWGTFPSASASWLINREPFLANVSGLTLLKLRAGYGVTGVIPADSYRSKTALDYSGSFFYNNGKWVPPLQNSWNPNPNLRWEKSQEVNIGVDFELFNRRLTGSIDGYFKKTKDLLFEYRVPTPPNLADRTLANVGEMDNKGVEVLLRGTPVRTSNFEWSSTVTMSHNRNELLSLSNDLYKIEGDYINTGDAGDPISMSTHRVEVGQPLGNFWGLKSVDISEDGLWVIELPNGERRVMDDNVLSQDPNRQILGNGIPKYRVGWTNTFRYKNFDLSVVMNGAFGFQILNFQRMFYENPNINYNVLESAFDNVYGKRLLGYTRQAYVSYYIEDGDYLKVDNATLGYNVNVSNLKFIRGVRLYVSGSNLATITGYKGVDPEIRRDDLLFQGNDNRDKFPSIRTYTVGVNVNF</sequence>
<dbReference type="InterPro" id="IPR008969">
    <property type="entry name" value="CarboxyPept-like_regulatory"/>
</dbReference>
<feature type="signal peptide" evidence="10">
    <location>
        <begin position="1"/>
        <end position="27"/>
    </location>
</feature>
<keyword evidence="10" id="KW-0732">Signal</keyword>
<keyword evidence="14" id="KW-1185">Reference proteome</keyword>
<dbReference type="InterPro" id="IPR023996">
    <property type="entry name" value="TonB-dep_OMP_SusC/RagA"/>
</dbReference>
<comment type="subcellular location">
    <subcellularLocation>
        <location evidence="1 8">Cell outer membrane</location>
        <topology evidence="1 8">Multi-pass membrane protein</topology>
    </subcellularLocation>
</comment>
<evidence type="ECO:0000256" key="4">
    <source>
        <dbReference type="ARBA" id="ARBA00022692"/>
    </source>
</evidence>
<evidence type="ECO:0000256" key="7">
    <source>
        <dbReference type="ARBA" id="ARBA00023237"/>
    </source>
</evidence>
<dbReference type="AlphaFoldDB" id="A0AAP2D6F5"/>
<dbReference type="InterPro" id="IPR039426">
    <property type="entry name" value="TonB-dep_rcpt-like"/>
</dbReference>
<reference evidence="13 14" key="1">
    <citation type="submission" date="2021-05" db="EMBL/GenBank/DDBJ databases">
        <title>A Polyphasic approach of four new species of the genus Ohtaekwangia: Ohtaekwangia histidinii sp. nov., Ohtaekwangia cretensis sp. nov., Ohtaekwangia indiensis sp. nov., Ohtaekwangia reichenbachii sp. nov. from diverse environment.</title>
        <authorList>
            <person name="Octaviana S."/>
        </authorList>
    </citation>
    <scope>NUCLEOTIDE SEQUENCE [LARGE SCALE GENOMIC DNA]</scope>
    <source>
        <strain evidence="13 14">PWU37</strain>
    </source>
</reference>
<dbReference type="InterPro" id="IPR036942">
    <property type="entry name" value="Beta-barrel_TonB_sf"/>
</dbReference>
<name>A0AAP2D6F5_9BACT</name>
<dbReference type="Gene3D" id="2.60.40.1120">
    <property type="entry name" value="Carboxypeptidase-like, regulatory domain"/>
    <property type="match status" value="1"/>
</dbReference>
<evidence type="ECO:0000313" key="13">
    <source>
        <dbReference type="EMBL" id="MBT1685967.1"/>
    </source>
</evidence>
<dbReference type="InterPro" id="IPR037066">
    <property type="entry name" value="Plug_dom_sf"/>
</dbReference>
<evidence type="ECO:0000256" key="9">
    <source>
        <dbReference type="RuleBase" id="RU003357"/>
    </source>
</evidence>
<dbReference type="NCBIfam" id="TIGR04056">
    <property type="entry name" value="OMP_RagA_SusC"/>
    <property type="match status" value="1"/>
</dbReference>
<dbReference type="NCBIfam" id="TIGR04057">
    <property type="entry name" value="SusC_RagA_signa"/>
    <property type="match status" value="1"/>
</dbReference>
<keyword evidence="4 8" id="KW-0812">Transmembrane</keyword>
<proteinExistence type="inferred from homology"/>
<keyword evidence="2 8" id="KW-0813">Transport</keyword>
<evidence type="ECO:0000256" key="10">
    <source>
        <dbReference type="SAM" id="SignalP"/>
    </source>
</evidence>
<dbReference type="Pfam" id="PF00593">
    <property type="entry name" value="TonB_dep_Rec_b-barrel"/>
    <property type="match status" value="1"/>
</dbReference>
<dbReference type="InterPro" id="IPR012910">
    <property type="entry name" value="Plug_dom"/>
</dbReference>
<evidence type="ECO:0000259" key="12">
    <source>
        <dbReference type="Pfam" id="PF07715"/>
    </source>
</evidence>
<evidence type="ECO:0000259" key="11">
    <source>
        <dbReference type="Pfam" id="PF00593"/>
    </source>
</evidence>
<keyword evidence="3 8" id="KW-1134">Transmembrane beta strand</keyword>